<organism evidence="2 3">
    <name type="scientific">Cylindrotheca closterium</name>
    <dbReference type="NCBI Taxonomy" id="2856"/>
    <lineage>
        <taxon>Eukaryota</taxon>
        <taxon>Sar</taxon>
        <taxon>Stramenopiles</taxon>
        <taxon>Ochrophyta</taxon>
        <taxon>Bacillariophyta</taxon>
        <taxon>Bacillariophyceae</taxon>
        <taxon>Bacillariophycidae</taxon>
        <taxon>Bacillariales</taxon>
        <taxon>Bacillariaceae</taxon>
        <taxon>Cylindrotheca</taxon>
    </lineage>
</organism>
<feature type="compositionally biased region" description="Basic and acidic residues" evidence="1">
    <location>
        <begin position="171"/>
        <end position="188"/>
    </location>
</feature>
<sequence>MVRGVPNYSQEEDKALCAAFVNCSENPIKGSDQRREDFWKDIENKFKMKMEEDPAPALPYWSHNSLMKRFQRIKGAIDEWIGYELQCERNKPSGLSQEDLDKRIAEMWRIKHKNEEFKFCHCVPELKIHCRFNVSHQSSESDGTPSPGSKHSAFAVVCTNSKRPIGSKAAKRMDEQTRSRDRDNAKRMKTFEEILKKQDRLTSAMEYNELDFGSGGHQTSDRLVVVQTD</sequence>
<accession>A0AAD2FK96</accession>
<feature type="region of interest" description="Disordered" evidence="1">
    <location>
        <begin position="165"/>
        <end position="188"/>
    </location>
</feature>
<proteinExistence type="predicted"/>
<name>A0AAD2FK96_9STRA</name>
<dbReference type="EMBL" id="CAKOGP040000635">
    <property type="protein sequence ID" value="CAJ1937339.1"/>
    <property type="molecule type" value="Genomic_DNA"/>
</dbReference>
<dbReference type="Proteomes" id="UP001295423">
    <property type="component" value="Unassembled WGS sequence"/>
</dbReference>
<dbReference type="PANTHER" id="PTHR45125">
    <property type="entry name" value="F21J9.4-RELATED"/>
    <property type="match status" value="1"/>
</dbReference>
<keyword evidence="3" id="KW-1185">Reference proteome</keyword>
<dbReference type="PANTHER" id="PTHR45125:SF3">
    <property type="entry name" value="NO-APICAL-MERISTEM-ASSOCIATED CARBOXY-TERMINAL DOMAIN PROTEIN"/>
    <property type="match status" value="1"/>
</dbReference>
<evidence type="ECO:0000313" key="2">
    <source>
        <dbReference type="EMBL" id="CAJ1937339.1"/>
    </source>
</evidence>
<dbReference type="AlphaFoldDB" id="A0AAD2FK96"/>
<evidence type="ECO:0000313" key="3">
    <source>
        <dbReference type="Proteomes" id="UP001295423"/>
    </source>
</evidence>
<reference evidence="2" key="1">
    <citation type="submission" date="2023-08" db="EMBL/GenBank/DDBJ databases">
        <authorList>
            <person name="Audoor S."/>
            <person name="Bilcke G."/>
        </authorList>
    </citation>
    <scope>NUCLEOTIDE SEQUENCE</scope>
</reference>
<feature type="region of interest" description="Disordered" evidence="1">
    <location>
        <begin position="210"/>
        <end position="229"/>
    </location>
</feature>
<protein>
    <recommendedName>
        <fullName evidence="4">No apical meristem-associated C-terminal domain-containing protein</fullName>
    </recommendedName>
</protein>
<evidence type="ECO:0000256" key="1">
    <source>
        <dbReference type="SAM" id="MobiDB-lite"/>
    </source>
</evidence>
<comment type="caution">
    <text evidence="2">The sequence shown here is derived from an EMBL/GenBank/DDBJ whole genome shotgun (WGS) entry which is preliminary data.</text>
</comment>
<gene>
    <name evidence="2" type="ORF">CYCCA115_LOCUS5614</name>
</gene>
<evidence type="ECO:0008006" key="4">
    <source>
        <dbReference type="Google" id="ProtNLM"/>
    </source>
</evidence>